<dbReference type="AlphaFoldDB" id="A0AAN8NL82"/>
<evidence type="ECO:0000313" key="2">
    <source>
        <dbReference type="Proteomes" id="UP001313282"/>
    </source>
</evidence>
<accession>A0AAN8NL82</accession>
<reference evidence="1 2" key="1">
    <citation type="submission" date="2019-10" db="EMBL/GenBank/DDBJ databases">
        <authorList>
            <person name="Palmer J.M."/>
        </authorList>
    </citation>
    <scope>NUCLEOTIDE SEQUENCE [LARGE SCALE GENOMIC DNA]</scope>
    <source>
        <strain evidence="1 2">TWF718</strain>
    </source>
</reference>
<gene>
    <name evidence="1" type="ORF">TWF718_002979</name>
</gene>
<proteinExistence type="predicted"/>
<dbReference type="Proteomes" id="UP001313282">
    <property type="component" value="Unassembled WGS sequence"/>
</dbReference>
<comment type="caution">
    <text evidence="1">The sequence shown here is derived from an EMBL/GenBank/DDBJ whole genome shotgun (WGS) entry which is preliminary data.</text>
</comment>
<evidence type="ECO:0000313" key="1">
    <source>
        <dbReference type="EMBL" id="KAK6330779.1"/>
    </source>
</evidence>
<sequence length="361" mass="41279">METTTTTGILTLPNELLSKIIYDALYPSFQTSKARAAAQLAPVCRRFYELVMWHLYTHCYIQFQRYWIDGRLHYPIKFRGFGEDDSTGYRNASKRFENYKNHGKNVKVLTIRRLSNYIGCLGPSYFDAATHEPQMITQHFTTAFPNLKTITLNEIQNDPVQDIYILGSLENILTTLPNLKNLNLHFVITQTYSEELKVLVESQKYLDQEPTPSASAARLQAVKLDVHVRSPFYSDLGIGNWLLSALPPLLQPSFNTINTLTFTVTGHPDPAYAANLPVPAMTTYHPHGLNRNTLNPLNRRFSLSNLRCLKFSVRDDSDTVLTEFVSRESFENVEELEIRDAAHTSQDRVSFGNPMFNVEFL</sequence>
<keyword evidence="2" id="KW-1185">Reference proteome</keyword>
<protein>
    <recommendedName>
        <fullName evidence="3">F-box domain-containing protein</fullName>
    </recommendedName>
</protein>
<organism evidence="1 2">
    <name type="scientific">Orbilia javanica</name>
    <dbReference type="NCBI Taxonomy" id="47235"/>
    <lineage>
        <taxon>Eukaryota</taxon>
        <taxon>Fungi</taxon>
        <taxon>Dikarya</taxon>
        <taxon>Ascomycota</taxon>
        <taxon>Pezizomycotina</taxon>
        <taxon>Orbiliomycetes</taxon>
        <taxon>Orbiliales</taxon>
        <taxon>Orbiliaceae</taxon>
        <taxon>Orbilia</taxon>
    </lineage>
</organism>
<name>A0AAN8NL82_9PEZI</name>
<dbReference type="EMBL" id="JAVHNR010000011">
    <property type="protein sequence ID" value="KAK6330779.1"/>
    <property type="molecule type" value="Genomic_DNA"/>
</dbReference>
<evidence type="ECO:0008006" key="3">
    <source>
        <dbReference type="Google" id="ProtNLM"/>
    </source>
</evidence>